<dbReference type="Pfam" id="PF08263">
    <property type="entry name" value="LRRNT_2"/>
    <property type="match status" value="1"/>
</dbReference>
<feature type="signal peptide" evidence="7">
    <location>
        <begin position="1"/>
        <end position="20"/>
    </location>
</feature>
<accession>A0A3B6I6K5</accession>
<reference evidence="9" key="2">
    <citation type="submission" date="2018-10" db="UniProtKB">
        <authorList>
            <consortium name="EnsemblPlants"/>
        </authorList>
    </citation>
    <scope>IDENTIFICATION</scope>
</reference>
<evidence type="ECO:0000313" key="9">
    <source>
        <dbReference type="EnsemblPlants" id="TraesCS4A02G489900.1.cds1"/>
    </source>
</evidence>
<dbReference type="Gramene" id="TraesLAC4A03G02172210.1">
    <property type="protein sequence ID" value="TraesLAC4A03G02172210.1.CDS1"/>
    <property type="gene ID" value="TraesLAC4A03G02172210"/>
</dbReference>
<evidence type="ECO:0000256" key="1">
    <source>
        <dbReference type="ARBA" id="ARBA00004236"/>
    </source>
</evidence>
<dbReference type="SUPFAM" id="SSF52058">
    <property type="entry name" value="L domain-like"/>
    <property type="match status" value="1"/>
</dbReference>
<dbReference type="Gene3D" id="3.80.10.10">
    <property type="entry name" value="Ribonuclease Inhibitor"/>
    <property type="match status" value="2"/>
</dbReference>
<organism evidence="9">
    <name type="scientific">Triticum aestivum</name>
    <name type="common">Wheat</name>
    <dbReference type="NCBI Taxonomy" id="4565"/>
    <lineage>
        <taxon>Eukaryota</taxon>
        <taxon>Viridiplantae</taxon>
        <taxon>Streptophyta</taxon>
        <taxon>Embryophyta</taxon>
        <taxon>Tracheophyta</taxon>
        <taxon>Spermatophyta</taxon>
        <taxon>Magnoliopsida</taxon>
        <taxon>Liliopsida</taxon>
        <taxon>Poales</taxon>
        <taxon>Poaceae</taxon>
        <taxon>BOP clade</taxon>
        <taxon>Pooideae</taxon>
        <taxon>Triticodae</taxon>
        <taxon>Triticeae</taxon>
        <taxon>Triticinae</taxon>
        <taxon>Triticum</taxon>
    </lineage>
</organism>
<dbReference type="OrthoDB" id="687555at2759"/>
<protein>
    <recommendedName>
        <fullName evidence="8">Leucine-rich repeat-containing N-terminal plant-type domain-containing protein</fullName>
    </recommendedName>
</protein>
<dbReference type="STRING" id="4565.A0A3B6I6K5"/>
<dbReference type="Gramene" id="TraesSYM4A03G02245330.1">
    <property type="protein sequence ID" value="TraesSYM4A03G02245330.1.CDS1"/>
    <property type="gene ID" value="TraesSYM4A03G02245330"/>
</dbReference>
<dbReference type="Gramene" id="TraesCLE_scaffold_027845_01G000200.1">
    <property type="protein sequence ID" value="TraesCLE_scaffold_027845_01G000200.1"/>
    <property type="gene ID" value="TraesCLE_scaffold_027845_01G000200"/>
</dbReference>
<keyword evidence="2" id="KW-1003">Cell membrane</keyword>
<feature type="chain" id="PRO_5043175359" description="Leucine-rich repeat-containing N-terminal plant-type domain-containing protein" evidence="7">
    <location>
        <begin position="21"/>
        <end position="272"/>
    </location>
</feature>
<keyword evidence="5" id="KW-0677">Repeat</keyword>
<keyword evidence="6" id="KW-0472">Membrane</keyword>
<dbReference type="AlphaFoldDB" id="A0A3B6I6K5"/>
<dbReference type="Gramene" id="TraesCS4A03G1232300.1">
    <property type="protein sequence ID" value="TraesCS4A03G1232300.1.CDS1"/>
    <property type="gene ID" value="TraesCS4A03G1232300"/>
</dbReference>
<evidence type="ECO:0000256" key="3">
    <source>
        <dbReference type="ARBA" id="ARBA00022614"/>
    </source>
</evidence>
<evidence type="ECO:0000259" key="8">
    <source>
        <dbReference type="Pfam" id="PF08263"/>
    </source>
</evidence>
<dbReference type="InterPro" id="IPR053211">
    <property type="entry name" value="DNA_repair-toleration"/>
</dbReference>
<dbReference type="GO" id="GO:0038023">
    <property type="term" value="F:signaling receptor activity"/>
    <property type="evidence" value="ECO:0000318"/>
    <property type="project" value="GO_Central"/>
</dbReference>
<keyword evidence="10" id="KW-1185">Reference proteome</keyword>
<dbReference type="EnsemblPlants" id="TraesCS4A02G489900.1">
    <property type="protein sequence ID" value="TraesCS4A02G489900.1.cds1"/>
    <property type="gene ID" value="TraesCS4A02G489900"/>
</dbReference>
<dbReference type="FunFam" id="3.80.10.10:FF:000565">
    <property type="entry name" value="Leucine-rich repeat receptor-like kinase protein FLORAL ORGAN NUMBER1"/>
    <property type="match status" value="1"/>
</dbReference>
<dbReference type="PANTHER" id="PTHR48060:SF21">
    <property type="entry name" value="L DOMAIN-LIKE PROTEIN"/>
    <property type="match status" value="1"/>
</dbReference>
<feature type="domain" description="Leucine-rich repeat-containing N-terminal plant-type" evidence="8">
    <location>
        <begin position="30"/>
        <end position="67"/>
    </location>
</feature>
<keyword evidence="4 7" id="KW-0732">Signal</keyword>
<evidence type="ECO:0000256" key="6">
    <source>
        <dbReference type="ARBA" id="ARBA00023136"/>
    </source>
</evidence>
<dbReference type="FunFam" id="3.80.10.10:FF:000299">
    <property type="entry name" value="Piriformospora indica-insensitive protein 2"/>
    <property type="match status" value="1"/>
</dbReference>
<dbReference type="Pfam" id="PF00560">
    <property type="entry name" value="LRR_1"/>
    <property type="match status" value="5"/>
</dbReference>
<reference evidence="9" key="1">
    <citation type="submission" date="2018-08" db="EMBL/GenBank/DDBJ databases">
        <authorList>
            <person name="Rossello M."/>
        </authorList>
    </citation>
    <scope>NUCLEOTIDE SEQUENCE [LARGE SCALE GENOMIC DNA]</scope>
    <source>
        <strain evidence="9">cv. Chinese Spring</strain>
    </source>
</reference>
<evidence type="ECO:0000256" key="5">
    <source>
        <dbReference type="ARBA" id="ARBA00022737"/>
    </source>
</evidence>
<dbReference type="OMA" id="NTFTHEI"/>
<dbReference type="GO" id="GO:0005886">
    <property type="term" value="C:plasma membrane"/>
    <property type="evidence" value="ECO:0000318"/>
    <property type="project" value="GO_Central"/>
</dbReference>
<evidence type="ECO:0000256" key="7">
    <source>
        <dbReference type="SAM" id="SignalP"/>
    </source>
</evidence>
<proteinExistence type="predicted"/>
<dbReference type="Proteomes" id="UP000019116">
    <property type="component" value="Chromosome 4A"/>
</dbReference>
<dbReference type="SMR" id="A0A3B6I6K5"/>
<evidence type="ECO:0000256" key="2">
    <source>
        <dbReference type="ARBA" id="ARBA00022475"/>
    </source>
</evidence>
<dbReference type="InterPro" id="IPR032675">
    <property type="entry name" value="LRR_dom_sf"/>
</dbReference>
<dbReference type="InterPro" id="IPR013210">
    <property type="entry name" value="LRR_N_plant-typ"/>
</dbReference>
<name>A0A3B6I6K5_WHEAT</name>
<dbReference type="InterPro" id="IPR001611">
    <property type="entry name" value="Leu-rich_rpt"/>
</dbReference>
<comment type="subcellular location">
    <subcellularLocation>
        <location evidence="1">Cell membrane</location>
    </subcellularLocation>
</comment>
<sequence length="272" mass="29826">MLLLLALLLLCNNGIGDVEGSTIHDSSIVDLHALLDFKLGITDDPRGALSNWSNNTHFCRWNGVNCTTTPPFRVRVLNLSGLNITGKIRSSLGNMTFLAWLDLSSNNFVGPILTLDRLQQLDTLYLYDNHLHGTIPDSLTNCSSLALVGVIPPKLHFLSHLFYFNLSLNSIVGQIPPKLGFLSDLTVLDLSVNSLVGQIPPKLGLLSNLIYLDLSINLLVGQIPPSLGFLPNLAYIHLRSNQLEGSIPRELGQLLELKELFLSDNKLSGELV</sequence>
<evidence type="ECO:0000256" key="4">
    <source>
        <dbReference type="ARBA" id="ARBA00022729"/>
    </source>
</evidence>
<dbReference type="Gramene" id="TraesMAC4A03G02218200.1">
    <property type="protein sequence ID" value="TraesMAC4A03G02218200.1.CDS1"/>
    <property type="gene ID" value="TraesMAC4A03G02218200"/>
</dbReference>
<evidence type="ECO:0000313" key="10">
    <source>
        <dbReference type="Proteomes" id="UP000019116"/>
    </source>
</evidence>
<dbReference type="Gramene" id="TraesCS4A02G489900.1">
    <property type="protein sequence ID" value="TraesCS4A02G489900.1.cds1"/>
    <property type="gene ID" value="TraesCS4A02G489900"/>
</dbReference>
<keyword evidence="3" id="KW-0433">Leucine-rich repeat</keyword>
<dbReference type="Gramene" id="TraesJUL4A03G02239940.1">
    <property type="protein sequence ID" value="TraesJUL4A03G02239940.1.CDS1"/>
    <property type="gene ID" value="TraesJUL4A03G02239940"/>
</dbReference>
<dbReference type="PANTHER" id="PTHR48060">
    <property type="entry name" value="DNA DAMAGE-REPAIR/TOLERATION PROTEIN DRT100"/>
    <property type="match status" value="1"/>
</dbReference>